<name>A0ACC1JES5_9FUNG</name>
<accession>A0ACC1JES5</accession>
<dbReference type="Proteomes" id="UP001150603">
    <property type="component" value="Unassembled WGS sequence"/>
</dbReference>
<evidence type="ECO:0000313" key="2">
    <source>
        <dbReference type="Proteomes" id="UP001150603"/>
    </source>
</evidence>
<comment type="caution">
    <text evidence="1">The sequence shown here is derived from an EMBL/GenBank/DDBJ whole genome shotgun (WGS) entry which is preliminary data.</text>
</comment>
<keyword evidence="2" id="KW-1185">Reference proteome</keyword>
<protein>
    <submittedName>
        <fullName evidence="1">Uncharacterized protein</fullName>
    </submittedName>
</protein>
<dbReference type="EMBL" id="JANBPW010000489">
    <property type="protein sequence ID" value="KAJ1949308.1"/>
    <property type="molecule type" value="Genomic_DNA"/>
</dbReference>
<sequence length="117" mass="13498">MTDPSSPYYIGDLATLCAGELYSVMPTIDSTRVIKCEDRVIKAFHSQSLRDNCLGAAKVASDLVPKILDYGTISEWHYYVEELYEGEEIRCHEEIDDNLKEEVLQVVERMRRQTFDM</sequence>
<reference evidence="1" key="1">
    <citation type="submission" date="2022-07" db="EMBL/GenBank/DDBJ databases">
        <title>Phylogenomic reconstructions and comparative analyses of Kickxellomycotina fungi.</title>
        <authorList>
            <person name="Reynolds N.K."/>
            <person name="Stajich J.E."/>
            <person name="Barry K."/>
            <person name="Grigoriev I.V."/>
            <person name="Crous P."/>
            <person name="Smith M.E."/>
        </authorList>
    </citation>
    <scope>NUCLEOTIDE SEQUENCE</scope>
    <source>
        <strain evidence="1">NRRL 5244</strain>
    </source>
</reference>
<proteinExistence type="predicted"/>
<evidence type="ECO:0000313" key="1">
    <source>
        <dbReference type="EMBL" id="KAJ1949308.1"/>
    </source>
</evidence>
<feature type="non-terminal residue" evidence="1">
    <location>
        <position position="117"/>
    </location>
</feature>
<gene>
    <name evidence="1" type="ORF">FBU59_001199</name>
</gene>
<organism evidence="1 2">
    <name type="scientific">Linderina macrospora</name>
    <dbReference type="NCBI Taxonomy" id="4868"/>
    <lineage>
        <taxon>Eukaryota</taxon>
        <taxon>Fungi</taxon>
        <taxon>Fungi incertae sedis</taxon>
        <taxon>Zoopagomycota</taxon>
        <taxon>Kickxellomycotina</taxon>
        <taxon>Kickxellomycetes</taxon>
        <taxon>Kickxellales</taxon>
        <taxon>Kickxellaceae</taxon>
        <taxon>Linderina</taxon>
    </lineage>
</organism>